<accession>A0A9P6WFW1</accession>
<keyword evidence="2" id="KW-1185">Reference proteome</keyword>
<dbReference type="InterPro" id="IPR008991">
    <property type="entry name" value="Translation_prot_SH3-like_sf"/>
</dbReference>
<evidence type="ECO:0000313" key="1">
    <source>
        <dbReference type="EMBL" id="KAG0671540.1"/>
    </source>
</evidence>
<dbReference type="AlphaFoldDB" id="A0A9P6WFW1"/>
<dbReference type="OrthoDB" id="359154at2759"/>
<protein>
    <recommendedName>
        <fullName evidence="3">KOW domain-containing protein</fullName>
    </recommendedName>
</protein>
<organism evidence="1 2">
    <name type="scientific">Maudiozyma exigua</name>
    <name type="common">Yeast</name>
    <name type="synonym">Kazachstania exigua</name>
    <dbReference type="NCBI Taxonomy" id="34358"/>
    <lineage>
        <taxon>Eukaryota</taxon>
        <taxon>Fungi</taxon>
        <taxon>Dikarya</taxon>
        <taxon>Ascomycota</taxon>
        <taxon>Saccharomycotina</taxon>
        <taxon>Saccharomycetes</taxon>
        <taxon>Saccharomycetales</taxon>
        <taxon>Saccharomycetaceae</taxon>
        <taxon>Maudiozyma</taxon>
    </lineage>
</organism>
<dbReference type="EMBL" id="PUHR01000011">
    <property type="protein sequence ID" value="KAG0671540.1"/>
    <property type="molecule type" value="Genomic_DNA"/>
</dbReference>
<proteinExistence type="predicted"/>
<evidence type="ECO:0008006" key="3">
    <source>
        <dbReference type="Google" id="ProtNLM"/>
    </source>
</evidence>
<reference evidence="1 2" key="1">
    <citation type="submission" date="2020-11" db="EMBL/GenBank/DDBJ databases">
        <title>Kefir isolates.</title>
        <authorList>
            <person name="Marcisauskas S."/>
            <person name="Kim Y."/>
            <person name="Blasche S."/>
        </authorList>
    </citation>
    <scope>NUCLEOTIDE SEQUENCE [LARGE SCALE GENOMIC DNA]</scope>
    <source>
        <strain evidence="1 2">OG2</strain>
    </source>
</reference>
<dbReference type="Proteomes" id="UP000750334">
    <property type="component" value="Unassembled WGS sequence"/>
</dbReference>
<sequence length="304" mass="34254">MSINFKHLSKAGGRIMDRLSNPSAAAVKHSAKEQAKALPEFLRPDLPILDVSKRFKGPRQWQFLPGDRVVIMNGSCRGNIAHITRHDTATNGFLLDDNGPTKTVAVPKDFWAEGQTTHVVNIPVLLQKKDLRLVADIEDPAEPGKLKTVAVENITYKGQYYDENYKKMMPYRCVFGNPDLIIPWPKPEPAEDGNLTTDSEIAREQTFWVDSIVRGSIPDAAFETIRNPHSKFRRGKITPSDIKKLVAPKMPLTETKKAYLAEQKMLHERPKETLTEEDKVLIGNKVIQFLKEKESKNGTTISTQ</sequence>
<evidence type="ECO:0000313" key="2">
    <source>
        <dbReference type="Proteomes" id="UP000750334"/>
    </source>
</evidence>
<dbReference type="SUPFAM" id="SSF50104">
    <property type="entry name" value="Translation proteins SH3-like domain"/>
    <property type="match status" value="1"/>
</dbReference>
<comment type="caution">
    <text evidence="1">The sequence shown here is derived from an EMBL/GenBank/DDBJ whole genome shotgun (WGS) entry which is preliminary data.</text>
</comment>
<name>A0A9P6WFW1_MAUEX</name>
<dbReference type="Pfam" id="PF22682">
    <property type="entry name" value="Ribosomal_uL24m-like"/>
    <property type="match status" value="1"/>
</dbReference>
<gene>
    <name evidence="1" type="ORF">C6P45_000372</name>
</gene>